<dbReference type="InterPro" id="IPR027417">
    <property type="entry name" value="P-loop_NTPase"/>
</dbReference>
<keyword evidence="10 12" id="KW-1133">Transmembrane helix</keyword>
<dbReference type="InterPro" id="IPR017871">
    <property type="entry name" value="ABC_transporter-like_CS"/>
</dbReference>
<dbReference type="Pfam" id="PF02361">
    <property type="entry name" value="CbiQ"/>
    <property type="match status" value="1"/>
</dbReference>
<evidence type="ECO:0000259" key="13">
    <source>
        <dbReference type="PROSITE" id="PS50893"/>
    </source>
</evidence>
<evidence type="ECO:0000256" key="6">
    <source>
        <dbReference type="ARBA" id="ARBA00022692"/>
    </source>
</evidence>
<dbReference type="CDD" id="cd03225">
    <property type="entry name" value="ABC_cobalt_CbiO_domain1"/>
    <property type="match status" value="1"/>
</dbReference>
<dbReference type="Gene3D" id="3.40.50.300">
    <property type="entry name" value="P-loop containing nucleotide triphosphate hydrolases"/>
    <property type="match status" value="1"/>
</dbReference>
<feature type="transmembrane region" description="Helical" evidence="12">
    <location>
        <begin position="433"/>
        <end position="450"/>
    </location>
</feature>
<feature type="domain" description="ABC transporter" evidence="13">
    <location>
        <begin position="4"/>
        <end position="242"/>
    </location>
</feature>
<evidence type="ECO:0000256" key="10">
    <source>
        <dbReference type="ARBA" id="ARBA00022989"/>
    </source>
</evidence>
<dbReference type="PANTHER" id="PTHR43553">
    <property type="entry name" value="HEAVY METAL TRANSPORTER"/>
    <property type="match status" value="1"/>
</dbReference>
<dbReference type="SUPFAM" id="SSF52540">
    <property type="entry name" value="P-loop containing nucleoside triphosphate hydrolases"/>
    <property type="match status" value="1"/>
</dbReference>
<dbReference type="PROSITE" id="PS50893">
    <property type="entry name" value="ABC_TRANSPORTER_2"/>
    <property type="match status" value="1"/>
</dbReference>
<evidence type="ECO:0000256" key="1">
    <source>
        <dbReference type="ARBA" id="ARBA00004141"/>
    </source>
</evidence>
<evidence type="ECO:0000313" key="15">
    <source>
        <dbReference type="Proteomes" id="UP000637695"/>
    </source>
</evidence>
<accession>A0A917KAG4</accession>
<dbReference type="AlphaFoldDB" id="A0A917KAG4"/>
<gene>
    <name evidence="14" type="ORF">GCM10010885_13040</name>
</gene>
<dbReference type="InterPro" id="IPR003339">
    <property type="entry name" value="ABC/ECF_trnsptr_transmembrane"/>
</dbReference>
<dbReference type="InterPro" id="IPR003593">
    <property type="entry name" value="AAA+_ATPase"/>
</dbReference>
<dbReference type="GO" id="GO:0042626">
    <property type="term" value="F:ATPase-coupled transmembrane transporter activity"/>
    <property type="evidence" value="ECO:0007669"/>
    <property type="project" value="TreeGrafter"/>
</dbReference>
<sequence length="582" mass="62434">MTRIVWQGVTVAGEPGHPPRLQGLHLTWPKGVTLLAGPSGAGKTTLLDVFCGLLAPDAGDVWVDGVSLYAPGARTVRQRWLRTVGVVSQFPDQALFARTVREEFRYNLRPFGVRGRAAEMRTAAALTAVELGLDILARNPLTLSGGQQRRLGLALSLAQTPRWLVLDEPTAGLDPAGIRALVAQLNTWRTQMEGVVVATHDIDALLPVADHVLLLRDGAVVAFGPAPKLASEPEVWEAAGLLPPAAARLRRAFRPWGVDLPAWPPQPDQVAAAIAEAQTLRGADATVAPAAAAAAARGGVTAAVGAAAFPEAPAYGDDPARSPAAAPAVTGAADQPSCGRRLDPRTHWGMYLMLTTATLAQTRWAGVLLAGVLALAAARAARVPWHTLWRTSKPVWMMGSFAVLWAGVHLGAGGRWGFSFLAALAAAQQACKVGWLAVWGCLLPLATSPVELQRAMAWALSWLGRWRVPVNALALATTLLFRFIPVLAGELARFARIAQLRGKRVTRRRGIPWRDAPAVMVPLILALLRTGDDLATALEARGVRDLRQPLRVRMPPFPRRDRVAFVVTAAVCLAWWWLFRRA</sequence>
<dbReference type="GO" id="GO:0005524">
    <property type="term" value="F:ATP binding"/>
    <property type="evidence" value="ECO:0007669"/>
    <property type="project" value="UniProtKB-KW"/>
</dbReference>
<keyword evidence="9" id="KW-1278">Translocase</keyword>
<keyword evidence="15" id="KW-1185">Reference proteome</keyword>
<feature type="transmembrane region" description="Helical" evidence="12">
    <location>
        <begin position="470"/>
        <end position="492"/>
    </location>
</feature>
<evidence type="ECO:0000256" key="9">
    <source>
        <dbReference type="ARBA" id="ARBA00022967"/>
    </source>
</evidence>
<comment type="subcellular location">
    <subcellularLocation>
        <location evidence="2">Cell membrane</location>
        <topology evidence="2">Peripheral membrane protein</topology>
    </subcellularLocation>
    <subcellularLocation>
        <location evidence="1">Membrane</location>
        <topology evidence="1">Multi-pass membrane protein</topology>
    </subcellularLocation>
</comment>
<dbReference type="Proteomes" id="UP000637695">
    <property type="component" value="Unassembled WGS sequence"/>
</dbReference>
<evidence type="ECO:0000256" key="11">
    <source>
        <dbReference type="ARBA" id="ARBA00023136"/>
    </source>
</evidence>
<reference evidence="14" key="2">
    <citation type="submission" date="2020-09" db="EMBL/GenBank/DDBJ databases">
        <authorList>
            <person name="Sun Q."/>
            <person name="Ohkuma M."/>
        </authorList>
    </citation>
    <scope>NUCLEOTIDE SEQUENCE</scope>
    <source>
        <strain evidence="14">JCM 18487</strain>
    </source>
</reference>
<evidence type="ECO:0000256" key="5">
    <source>
        <dbReference type="ARBA" id="ARBA00022475"/>
    </source>
</evidence>
<feature type="transmembrane region" description="Helical" evidence="12">
    <location>
        <begin position="350"/>
        <end position="375"/>
    </location>
</feature>
<keyword evidence="4" id="KW-0813">Transport</keyword>
<comment type="caution">
    <text evidence="14">The sequence shown here is derived from an EMBL/GenBank/DDBJ whole genome shotgun (WGS) entry which is preliminary data.</text>
</comment>
<evidence type="ECO:0000256" key="4">
    <source>
        <dbReference type="ARBA" id="ARBA00022448"/>
    </source>
</evidence>
<dbReference type="EMBL" id="BMOY01000017">
    <property type="protein sequence ID" value="GGJ05342.1"/>
    <property type="molecule type" value="Genomic_DNA"/>
</dbReference>
<evidence type="ECO:0000256" key="12">
    <source>
        <dbReference type="SAM" id="Phobius"/>
    </source>
</evidence>
<evidence type="ECO:0000256" key="7">
    <source>
        <dbReference type="ARBA" id="ARBA00022741"/>
    </source>
</evidence>
<reference evidence="14" key="1">
    <citation type="journal article" date="2014" name="Int. J. Syst. Evol. Microbiol.">
        <title>Complete genome sequence of Corynebacterium casei LMG S-19264T (=DSM 44701T), isolated from a smear-ripened cheese.</title>
        <authorList>
            <consortium name="US DOE Joint Genome Institute (JGI-PGF)"/>
            <person name="Walter F."/>
            <person name="Albersmeier A."/>
            <person name="Kalinowski J."/>
            <person name="Ruckert C."/>
        </authorList>
    </citation>
    <scope>NUCLEOTIDE SEQUENCE</scope>
    <source>
        <strain evidence="14">JCM 18487</strain>
    </source>
</reference>
<keyword evidence="7" id="KW-0547">Nucleotide-binding</keyword>
<dbReference type="InterPro" id="IPR003439">
    <property type="entry name" value="ABC_transporter-like_ATP-bd"/>
</dbReference>
<proteinExistence type="inferred from homology"/>
<evidence type="ECO:0000313" key="14">
    <source>
        <dbReference type="EMBL" id="GGJ05342.1"/>
    </source>
</evidence>
<evidence type="ECO:0000256" key="2">
    <source>
        <dbReference type="ARBA" id="ARBA00004202"/>
    </source>
</evidence>
<dbReference type="InterPro" id="IPR050095">
    <property type="entry name" value="ECF_ABC_transporter_ATP-bd"/>
</dbReference>
<keyword evidence="5" id="KW-1003">Cell membrane</keyword>
<dbReference type="RefSeq" id="WP_188881920.1">
    <property type="nucleotide sequence ID" value="NZ_BMOY01000017.1"/>
</dbReference>
<keyword evidence="6 12" id="KW-0812">Transmembrane</keyword>
<dbReference type="SMART" id="SM00382">
    <property type="entry name" value="AAA"/>
    <property type="match status" value="1"/>
</dbReference>
<evidence type="ECO:0000256" key="8">
    <source>
        <dbReference type="ARBA" id="ARBA00022840"/>
    </source>
</evidence>
<dbReference type="CDD" id="cd16914">
    <property type="entry name" value="EcfT"/>
    <property type="match status" value="1"/>
</dbReference>
<protein>
    <recommendedName>
        <fullName evidence="13">ABC transporter domain-containing protein</fullName>
    </recommendedName>
</protein>
<name>A0A917KAG4_9BACL</name>
<feature type="transmembrane region" description="Helical" evidence="12">
    <location>
        <begin position="395"/>
        <end position="412"/>
    </location>
</feature>
<dbReference type="Pfam" id="PF00005">
    <property type="entry name" value="ABC_tran"/>
    <property type="match status" value="1"/>
</dbReference>
<organism evidence="14 15">
    <name type="scientific">Alicyclobacillus cellulosilyticus</name>
    <dbReference type="NCBI Taxonomy" id="1003997"/>
    <lineage>
        <taxon>Bacteria</taxon>
        <taxon>Bacillati</taxon>
        <taxon>Bacillota</taxon>
        <taxon>Bacilli</taxon>
        <taxon>Bacillales</taxon>
        <taxon>Alicyclobacillaceae</taxon>
        <taxon>Alicyclobacillus</taxon>
    </lineage>
</organism>
<dbReference type="PANTHER" id="PTHR43553:SF24">
    <property type="entry name" value="ENERGY-COUPLING FACTOR TRANSPORTER ATP-BINDING PROTEIN ECFA1"/>
    <property type="match status" value="1"/>
</dbReference>
<dbReference type="PROSITE" id="PS00211">
    <property type="entry name" value="ABC_TRANSPORTER_1"/>
    <property type="match status" value="1"/>
</dbReference>
<keyword evidence="8" id="KW-0067">ATP-binding</keyword>
<feature type="transmembrane region" description="Helical" evidence="12">
    <location>
        <begin position="563"/>
        <end position="579"/>
    </location>
</feature>
<dbReference type="GO" id="GO:0043190">
    <property type="term" value="C:ATP-binding cassette (ABC) transporter complex"/>
    <property type="evidence" value="ECO:0007669"/>
    <property type="project" value="TreeGrafter"/>
</dbReference>
<dbReference type="GO" id="GO:0016887">
    <property type="term" value="F:ATP hydrolysis activity"/>
    <property type="evidence" value="ECO:0007669"/>
    <property type="project" value="InterPro"/>
</dbReference>
<dbReference type="InterPro" id="IPR015856">
    <property type="entry name" value="ABC_transpr_CbiO/EcfA_su"/>
</dbReference>
<comment type="similarity">
    <text evidence="3">Belongs to the ABC transporter superfamily.</text>
</comment>
<keyword evidence="11 12" id="KW-0472">Membrane</keyword>
<evidence type="ECO:0000256" key="3">
    <source>
        <dbReference type="ARBA" id="ARBA00005417"/>
    </source>
</evidence>